<dbReference type="OrthoDB" id="5863375at2759"/>
<feature type="non-terminal residue" evidence="1">
    <location>
        <position position="1"/>
    </location>
</feature>
<name>A0A3P7I333_STRVU</name>
<evidence type="ECO:0008006" key="3">
    <source>
        <dbReference type="Google" id="ProtNLM"/>
    </source>
</evidence>
<dbReference type="AlphaFoldDB" id="A0A3P7I333"/>
<gene>
    <name evidence="1" type="ORF">SVUK_LOCUS2078</name>
</gene>
<sequence length="315" mass="34428">VNQLFSAVGYSSTHCVTDICPEGRAIFRAKETSLPRRCLMNVPRECAEGFSCQSRIRGATQGFCCVCKDNARFLLDDGTKMPKICSHGLFSNCPPGYSCQLRMPLLSSGFCCKVSGNVVTASQRIVEGCPPGEYALTRDDKIVDCDPFSSKSSCPLTFSCQYAVAFRRYQCCGTQPPEEQEKIQRENGCPPSQVAFLEGNRPLMCTSTGDNCPFGYFCQFSDKNKHFQCCGHKAGEEGLSLSTKMLNKSTMARCPRDSVAFLDLTGNAMTCSKGGKTCPDGYSCQMVEHGGYVCCTSDTINTDSMRERGNQTVSI</sequence>
<accession>A0A3P7I333</accession>
<dbReference type="Pfam" id="PF14625">
    <property type="entry name" value="Lustrin_cystein"/>
    <property type="match status" value="5"/>
</dbReference>
<dbReference type="InterPro" id="IPR006150">
    <property type="entry name" value="Cys_repeat_1"/>
</dbReference>
<evidence type="ECO:0000313" key="1">
    <source>
        <dbReference type="EMBL" id="VDM67080.1"/>
    </source>
</evidence>
<evidence type="ECO:0000313" key="2">
    <source>
        <dbReference type="Proteomes" id="UP000270094"/>
    </source>
</evidence>
<dbReference type="Proteomes" id="UP000270094">
    <property type="component" value="Unassembled WGS sequence"/>
</dbReference>
<keyword evidence="2" id="KW-1185">Reference proteome</keyword>
<dbReference type="InterPro" id="IPR053014">
    <property type="entry name" value="Cuticle_assoc_divergent"/>
</dbReference>
<dbReference type="SMART" id="SM00289">
    <property type="entry name" value="WR1"/>
    <property type="match status" value="5"/>
</dbReference>
<protein>
    <recommendedName>
        <fullName evidence="3">EB domain-containing protein</fullName>
    </recommendedName>
</protein>
<dbReference type="EMBL" id="UYYB01004509">
    <property type="protein sequence ID" value="VDM67080.1"/>
    <property type="molecule type" value="Genomic_DNA"/>
</dbReference>
<organism evidence="1 2">
    <name type="scientific">Strongylus vulgaris</name>
    <name type="common">Blood worm</name>
    <dbReference type="NCBI Taxonomy" id="40348"/>
    <lineage>
        <taxon>Eukaryota</taxon>
        <taxon>Metazoa</taxon>
        <taxon>Ecdysozoa</taxon>
        <taxon>Nematoda</taxon>
        <taxon>Chromadorea</taxon>
        <taxon>Rhabditida</taxon>
        <taxon>Rhabditina</taxon>
        <taxon>Rhabditomorpha</taxon>
        <taxon>Strongyloidea</taxon>
        <taxon>Strongylidae</taxon>
        <taxon>Strongylus</taxon>
    </lineage>
</organism>
<dbReference type="PANTHER" id="PTHR46339">
    <property type="entry name" value="PROTEIN CBG15282-RELATED"/>
    <property type="match status" value="1"/>
</dbReference>
<dbReference type="PANTHER" id="PTHR46339:SF4">
    <property type="entry name" value="BPTI_KUNITZ INHIBITOR DOMAIN-CONTAINING PROTEIN"/>
    <property type="match status" value="1"/>
</dbReference>
<reference evidence="1 2" key="1">
    <citation type="submission" date="2018-11" db="EMBL/GenBank/DDBJ databases">
        <authorList>
            <consortium name="Pathogen Informatics"/>
        </authorList>
    </citation>
    <scope>NUCLEOTIDE SEQUENCE [LARGE SCALE GENOMIC DNA]</scope>
</reference>
<proteinExistence type="predicted"/>
<dbReference type="InterPro" id="IPR028150">
    <property type="entry name" value="Lustrin_cystein"/>
</dbReference>